<evidence type="ECO:0000259" key="1">
    <source>
        <dbReference type="SMART" id="SM00867"/>
    </source>
</evidence>
<evidence type="ECO:0000313" key="3">
    <source>
        <dbReference type="Proteomes" id="UP000297567"/>
    </source>
</evidence>
<dbReference type="RefSeq" id="WP_135643056.1">
    <property type="nucleotide sequence ID" value="NZ_RQGH01000026.1"/>
</dbReference>
<reference evidence="2" key="1">
    <citation type="journal article" date="2019" name="PLoS Negl. Trop. Dis.">
        <title>Revisiting the worldwide diversity of Leptospira species in the environment.</title>
        <authorList>
            <person name="Vincent A.T."/>
            <person name="Schiettekatte O."/>
            <person name="Bourhy P."/>
            <person name="Veyrier F.J."/>
            <person name="Picardeau M."/>
        </authorList>
    </citation>
    <scope>NUCLEOTIDE SEQUENCE [LARGE SCALE GENOMIC DNA]</scope>
    <source>
        <strain evidence="2">201702451</strain>
    </source>
</reference>
<accession>A0A4Z0ZRG1</accession>
<name>A0A4Z0ZRG1_9LEPT</name>
<dbReference type="Gene3D" id="2.40.128.110">
    <property type="entry name" value="Lipid/polyisoprenoid-binding, YceI-like"/>
    <property type="match status" value="1"/>
</dbReference>
<evidence type="ECO:0000313" key="2">
    <source>
        <dbReference type="EMBL" id="TGL65274.1"/>
    </source>
</evidence>
<dbReference type="SMART" id="SM00867">
    <property type="entry name" value="YceI"/>
    <property type="match status" value="1"/>
</dbReference>
<dbReference type="SUPFAM" id="SSF101874">
    <property type="entry name" value="YceI-like"/>
    <property type="match status" value="1"/>
</dbReference>
<gene>
    <name evidence="2" type="ORF">EHQ62_11895</name>
</gene>
<dbReference type="EMBL" id="RQGH01000026">
    <property type="protein sequence ID" value="TGL65274.1"/>
    <property type="molecule type" value="Genomic_DNA"/>
</dbReference>
<dbReference type="AlphaFoldDB" id="A0A4Z0ZRG1"/>
<dbReference type="Pfam" id="PF04264">
    <property type="entry name" value="YceI"/>
    <property type="match status" value="1"/>
</dbReference>
<proteinExistence type="predicted"/>
<dbReference type="InterPro" id="IPR007372">
    <property type="entry name" value="Lipid/polyisoprenoid-bd_YceI"/>
</dbReference>
<sequence length="184" mass="20861">MLKKILIVFVFVCSGIPLLAVEVSHKQIEFFVEHTAKNVTGVCNEMQMENPNIQFVAGQYRLTSPFEIIIPILKLTSGDSGRDSHIHEILGSPEFQVIQVKVGSIQQSKTNLQKYTIKGKLTIRGNSKDFVSDAKVKVLDLGMLEVEGKLVVRFSEYNLENPTLLFMKAKDEILVKYLFELRMK</sequence>
<feature type="domain" description="Lipid/polyisoprenoid-binding YceI-like" evidence="1">
    <location>
        <begin position="18"/>
        <end position="182"/>
    </location>
</feature>
<protein>
    <submittedName>
        <fullName evidence="2">YceI family protein</fullName>
    </submittedName>
</protein>
<keyword evidence="3" id="KW-1185">Reference proteome</keyword>
<dbReference type="InterPro" id="IPR036761">
    <property type="entry name" value="TTHA0802/YceI-like_sf"/>
</dbReference>
<comment type="caution">
    <text evidence="2">The sequence shown here is derived from an EMBL/GenBank/DDBJ whole genome shotgun (WGS) entry which is preliminary data.</text>
</comment>
<dbReference type="Proteomes" id="UP000297567">
    <property type="component" value="Unassembled WGS sequence"/>
</dbReference>
<organism evidence="2 3">
    <name type="scientific">Leptospira jelokensis</name>
    <dbReference type="NCBI Taxonomy" id="2484931"/>
    <lineage>
        <taxon>Bacteria</taxon>
        <taxon>Pseudomonadati</taxon>
        <taxon>Spirochaetota</taxon>
        <taxon>Spirochaetia</taxon>
        <taxon>Leptospirales</taxon>
        <taxon>Leptospiraceae</taxon>
        <taxon>Leptospira</taxon>
    </lineage>
</organism>